<dbReference type="Pfam" id="PF00899">
    <property type="entry name" value="ThiF"/>
    <property type="match status" value="1"/>
</dbReference>
<accession>W7FZA0</accession>
<dbReference type="SUPFAM" id="SSF69572">
    <property type="entry name" value="Activating enzymes of the ubiquitin-like proteins"/>
    <property type="match status" value="1"/>
</dbReference>
<dbReference type="InterPro" id="IPR035985">
    <property type="entry name" value="Ubiquitin-activating_enz"/>
</dbReference>
<name>W7FZA0_PLAFA</name>
<dbReference type="GO" id="GO:0016925">
    <property type="term" value="P:protein sumoylation"/>
    <property type="evidence" value="ECO:0007669"/>
    <property type="project" value="TreeGrafter"/>
</dbReference>
<dbReference type="InterPro" id="IPR000594">
    <property type="entry name" value="ThiF_NAD_FAD-bd"/>
</dbReference>
<dbReference type="GO" id="GO:0005737">
    <property type="term" value="C:cytoplasm"/>
    <property type="evidence" value="ECO:0007669"/>
    <property type="project" value="TreeGrafter"/>
</dbReference>
<feature type="domain" description="THIF-type NAD/FAD binding fold" evidence="1">
    <location>
        <begin position="6"/>
        <end position="181"/>
    </location>
</feature>
<organism evidence="2">
    <name type="scientific">Plasmodium falciparum Santa Lucia</name>
    <dbReference type="NCBI Taxonomy" id="478859"/>
    <lineage>
        <taxon>Eukaryota</taxon>
        <taxon>Sar</taxon>
        <taxon>Alveolata</taxon>
        <taxon>Apicomplexa</taxon>
        <taxon>Aconoidasida</taxon>
        <taxon>Haemosporida</taxon>
        <taxon>Plasmodiidae</taxon>
        <taxon>Plasmodium</taxon>
        <taxon>Plasmodium (Laverania)</taxon>
    </lineage>
</organism>
<dbReference type="GO" id="GO:0019948">
    <property type="term" value="F:SUMO activating enzyme activity"/>
    <property type="evidence" value="ECO:0007669"/>
    <property type="project" value="TreeGrafter"/>
</dbReference>
<proteinExistence type="predicted"/>
<protein>
    <recommendedName>
        <fullName evidence="1">THIF-type NAD/FAD binding fold domain-containing protein</fullName>
    </recommendedName>
</protein>
<gene>
    <name evidence="2" type="ORF">PFAG_04842</name>
</gene>
<dbReference type="EMBL" id="KE123509">
    <property type="protein sequence ID" value="EUT80198.1"/>
    <property type="molecule type" value="Genomic_DNA"/>
</dbReference>
<sequence>MKNEEYKRLISLWGIEHQEILMNSSIFFLGSNILTLEICKGLILSGVRNLIIIDDGLVDIENLRNYKLYYNLCNTNDYKCNVIKEYLKRINKNNVHINCIITNPRKYFYNLLKERKEIDKYKCNDKKTNVDIVICNLNIKDNIYIEKLCSQYNINIITCNYTNMIGYLNVCIKEHNHFYIHNNHNHNNNNNYSFLFYHYISLSLLNIPEINEYVTKLDYTSFKHNSMTNKIFFLIKCYKDIYNIQQEKKIIIKKNKINKINNNNNNNNNNKSYSNICYSYIDSHEIINCNHILLFIKNKLLLTNLSFPNFQNITHEFLALHNILCLIKKYIIQSNIHNYENKLSISKNHISFFLIVYKSFIQKNNYLPYLYDDINFEDQNINTIVIRKKQHDEQKIQHIINKKKIKYSFYKPFSITYFRYFFSHFHFIKHITKDEIKNNDELLNHWQKFVCLYKYNMEKKEKQKKENKDNNIYIDHTHDNINNNNIYIDHTHDNINNNNIYIDHTHDNNNNNNNNNIYIDHTHDNINNNNNIYIDHTHDNINNNNNNIYIDHTYDKNCNHFHNNFHNDHYNFPCANTHYNHTIQIKKKERKIKNSTPILLCNNKNNDILYFFKNTLTHHIKETIKKGTTNVFKNENINTIYTSIYQEKEIYFVKSLLLHSHRNTSTLKETIQNINNSLLKYNKTNNFPSNICLVLLMSGFITQEILKIASLYLKPHINYYFFEL</sequence>
<dbReference type="AlphaFoldDB" id="W7FZA0"/>
<evidence type="ECO:0000259" key="1">
    <source>
        <dbReference type="Pfam" id="PF00899"/>
    </source>
</evidence>
<evidence type="ECO:0000313" key="2">
    <source>
        <dbReference type="EMBL" id="EUT80198.1"/>
    </source>
</evidence>
<reference evidence="2" key="1">
    <citation type="submission" date="2013-02" db="EMBL/GenBank/DDBJ databases">
        <title>The Genome Sequence of Plasmodium falciparum Santa Lucia.</title>
        <authorList>
            <consortium name="The Broad Institute Genome Sequencing Platform"/>
            <consortium name="The Broad Institute Genome Sequencing Center for Infectious Disease"/>
            <person name="Neafsey D."/>
            <person name="Cheeseman I."/>
            <person name="Volkman S."/>
            <person name="Adams J."/>
            <person name="Walker B."/>
            <person name="Young S.K."/>
            <person name="Zeng Q."/>
            <person name="Gargeya S."/>
            <person name="Fitzgerald M."/>
            <person name="Haas B."/>
            <person name="Abouelleil A."/>
            <person name="Alvarado L."/>
            <person name="Arachchi H.M."/>
            <person name="Berlin A.M."/>
            <person name="Chapman S.B."/>
            <person name="Dewar J."/>
            <person name="Goldberg J."/>
            <person name="Griggs A."/>
            <person name="Gujja S."/>
            <person name="Hansen M."/>
            <person name="Howarth C."/>
            <person name="Imamovic A."/>
            <person name="Larimer J."/>
            <person name="McCowan C."/>
            <person name="Murphy C."/>
            <person name="Neiman D."/>
            <person name="Pearson M."/>
            <person name="Priest M."/>
            <person name="Roberts A."/>
            <person name="Saif S."/>
            <person name="Shea T."/>
            <person name="Sisk P."/>
            <person name="Sykes S."/>
            <person name="Wortman J."/>
            <person name="Nusbaum C."/>
            <person name="Birren B."/>
        </authorList>
    </citation>
    <scope>NUCLEOTIDE SEQUENCE [LARGE SCALE GENOMIC DNA]</scope>
    <source>
        <strain evidence="2">Santa Lucia</strain>
    </source>
</reference>
<dbReference type="Proteomes" id="UP000030666">
    <property type="component" value="Unassembled WGS sequence"/>
</dbReference>
<dbReference type="GO" id="GO:0031510">
    <property type="term" value="C:SUMO activating enzyme complex"/>
    <property type="evidence" value="ECO:0007669"/>
    <property type="project" value="TreeGrafter"/>
</dbReference>
<dbReference type="InterPro" id="IPR045886">
    <property type="entry name" value="ThiF/MoeB/HesA"/>
</dbReference>
<dbReference type="PANTHER" id="PTHR10953:SF162">
    <property type="entry name" value="SUMO-ACTIVATING ENZYME SUBUNIT 1"/>
    <property type="match status" value="1"/>
</dbReference>
<dbReference type="PANTHER" id="PTHR10953">
    <property type="entry name" value="UBIQUITIN-ACTIVATING ENZYME E1"/>
    <property type="match status" value="1"/>
</dbReference>
<dbReference type="Gene3D" id="3.40.50.720">
    <property type="entry name" value="NAD(P)-binding Rossmann-like Domain"/>
    <property type="match status" value="1"/>
</dbReference>
<dbReference type="OrthoDB" id="1708823at2759"/>